<dbReference type="SUPFAM" id="SSF89550">
    <property type="entry name" value="PHP domain-like"/>
    <property type="match status" value="1"/>
</dbReference>
<dbReference type="RefSeq" id="WP_117892223.1">
    <property type="nucleotide sequence ID" value="NZ_CABJCV010000001.1"/>
</dbReference>
<comment type="catalytic activity">
    <reaction evidence="6">
        <text>DNA(n) + a 2'-deoxyribonucleoside 5'-triphosphate = DNA(n+1) + diphosphate</text>
        <dbReference type="Rhea" id="RHEA:22508"/>
        <dbReference type="Rhea" id="RHEA-COMP:17339"/>
        <dbReference type="Rhea" id="RHEA-COMP:17340"/>
        <dbReference type="ChEBI" id="CHEBI:33019"/>
        <dbReference type="ChEBI" id="CHEBI:61560"/>
        <dbReference type="ChEBI" id="CHEBI:173112"/>
        <dbReference type="EC" id="2.7.7.7"/>
    </reaction>
</comment>
<evidence type="ECO:0000313" key="8">
    <source>
        <dbReference type="EMBL" id="RGR76758.1"/>
    </source>
</evidence>
<dbReference type="GO" id="GO:0003887">
    <property type="term" value="F:DNA-directed DNA polymerase activity"/>
    <property type="evidence" value="ECO:0007669"/>
    <property type="project" value="UniProtKB-KW"/>
</dbReference>
<evidence type="ECO:0000256" key="3">
    <source>
        <dbReference type="ARBA" id="ARBA00022695"/>
    </source>
</evidence>
<evidence type="ECO:0000256" key="5">
    <source>
        <dbReference type="ARBA" id="ARBA00022932"/>
    </source>
</evidence>
<evidence type="ECO:0000259" key="7">
    <source>
        <dbReference type="SMART" id="SM00481"/>
    </source>
</evidence>
<evidence type="ECO:0000256" key="6">
    <source>
        <dbReference type="ARBA" id="ARBA00049244"/>
    </source>
</evidence>
<dbReference type="InterPro" id="IPR004805">
    <property type="entry name" value="DnaE2/DnaE/PolC"/>
</dbReference>
<dbReference type="SMART" id="SM00481">
    <property type="entry name" value="POLIIIAc"/>
    <property type="match status" value="1"/>
</dbReference>
<feature type="domain" description="Polymerase/histidinol phosphatase N-terminal" evidence="7">
    <location>
        <begin position="3"/>
        <end position="70"/>
    </location>
</feature>
<dbReference type="EC" id="2.7.7.7" evidence="1"/>
<dbReference type="CDD" id="cd07431">
    <property type="entry name" value="PHP_PolIIIA"/>
    <property type="match status" value="1"/>
</dbReference>
<dbReference type="GO" id="GO:0008408">
    <property type="term" value="F:3'-5' exonuclease activity"/>
    <property type="evidence" value="ECO:0007669"/>
    <property type="project" value="InterPro"/>
</dbReference>
<dbReference type="InterPro" id="IPR011708">
    <property type="entry name" value="DNA_pol3_alpha_NTPase_dom"/>
</dbReference>
<evidence type="ECO:0000256" key="1">
    <source>
        <dbReference type="ARBA" id="ARBA00012417"/>
    </source>
</evidence>
<dbReference type="GO" id="GO:0006260">
    <property type="term" value="P:DNA replication"/>
    <property type="evidence" value="ECO:0007669"/>
    <property type="project" value="UniProtKB-KW"/>
</dbReference>
<dbReference type="PANTHER" id="PTHR32294">
    <property type="entry name" value="DNA POLYMERASE III SUBUNIT ALPHA"/>
    <property type="match status" value="1"/>
</dbReference>
<dbReference type="NCBIfam" id="NF004226">
    <property type="entry name" value="PRK05673.1"/>
    <property type="match status" value="1"/>
</dbReference>
<dbReference type="Pfam" id="PF07733">
    <property type="entry name" value="DNA_pol3_alpha"/>
    <property type="match status" value="1"/>
</dbReference>
<dbReference type="InterPro" id="IPR003141">
    <property type="entry name" value="Pol/His_phosphatase_N"/>
</dbReference>
<dbReference type="PANTHER" id="PTHR32294:SF0">
    <property type="entry name" value="DNA POLYMERASE III SUBUNIT ALPHA"/>
    <property type="match status" value="1"/>
</dbReference>
<dbReference type="Gene3D" id="1.10.150.870">
    <property type="match status" value="1"/>
</dbReference>
<organism evidence="8 9">
    <name type="scientific">Holdemania filiformis</name>
    <dbReference type="NCBI Taxonomy" id="61171"/>
    <lineage>
        <taxon>Bacteria</taxon>
        <taxon>Bacillati</taxon>
        <taxon>Bacillota</taxon>
        <taxon>Erysipelotrichia</taxon>
        <taxon>Erysipelotrichales</taxon>
        <taxon>Erysipelotrichaceae</taxon>
        <taxon>Holdemania</taxon>
    </lineage>
</organism>
<comment type="caution">
    <text evidence="8">The sequence shown here is derived from an EMBL/GenBank/DDBJ whole genome shotgun (WGS) entry which is preliminary data.</text>
</comment>
<dbReference type="EMBL" id="QRUP01000001">
    <property type="protein sequence ID" value="RGR76758.1"/>
    <property type="molecule type" value="Genomic_DNA"/>
</dbReference>
<name>A0A412G654_9FIRM</name>
<dbReference type="CDD" id="cd04485">
    <property type="entry name" value="DnaE_OBF"/>
    <property type="match status" value="1"/>
</dbReference>
<sequence>MSVHLHARSCYTLLNSTLRVPQLVALAKQAGYEAIACTDENVMHGAMEFWKCCQREQIKPIFGLEILVNIEEETVAMTVLARDDEGFGGLMAASSRLCDGQDALTLDQIQPYLEHWVLIVYGEGGFAESELIQEDRRGLGDKLGWLKTQLPLFYMAVSFNDASFWKLKNILLKQVCAAQEIPTVALSKIYYGQAEDARLFKIVNGIRLSKTINDKTLPSVNGRYLRTPAEMEQLYDAEDLQASDHIASICNVTMTQAKTTLPAFPCPQGVSSKQYLTQLCLAGLKKRRQGQPEDPAYLRRLKYELDVILTMHFEDYFLIVWDFIRFARKAGIYVGPGRGSAAGSLVAYVLGITHVDPLEYGLLFERFLNPERISMPDIDTDFPDNRRDEVIQYVAEKYGEKHVAHIATFGTLGAKQVLRDVGRVMEIPLREVDMLCKAVPFGIKMTLQTAIQQNPRFHQMVYADRRYQELYETALRIEGLPRHVSTHAAGIVFSRAELDQICPTIRIENDLLSTQYTMEHLEELGLIKMDFLGLRNLTIIDDIVQRVHQRQPLNIMKIPLDDAKTYALLRKVDTVGIFQLESEGMKNLIRKMQPACFDDIVATIALFRPGPMENIPEYLRCRTDPSAVHYLHPDLKPILESTYGVMIYQEQIMQTAQKMAGFSLARADVLRRAMSKKKLKELQSLQKEFIGGCIQQGYEEKLANEVYELILKFANYGFNKSHSVAYGLLAYQLSYLKANFPLEFYTSLLNSVIGAEGKTAEYIDECRRHQVQILGPSVNASDVRYLIEGEAIRYPLLGIKNIGSAACMQLLAERQENGPFQDYYDFVTRMLTRRLNRKMIEALIDAGALDEFHANRQSLRLSLEEAISYGDLVRIEVGGQVRIDLGLVSKPVMVMAKEDPIERSEREREALGFYLCSHPILQVKKKFQIQTEPLVRLMAKGGFIEGFVYLQRVRQHRTKKGDLMAFAVGVDETAQIDLVVMPSIYARSTAFLNKGQYVYFQGKMDKEDSCLVNRLQPLNTDFTQNSQ</sequence>
<dbReference type="Pfam" id="PF17657">
    <property type="entry name" value="DNA_pol3_finger"/>
    <property type="match status" value="1"/>
</dbReference>
<keyword evidence="4" id="KW-0235">DNA replication</keyword>
<dbReference type="AlphaFoldDB" id="A0A412G654"/>
<accession>A0A412G654</accession>
<dbReference type="Pfam" id="PF14579">
    <property type="entry name" value="HHH_6"/>
    <property type="match status" value="1"/>
</dbReference>
<reference evidence="8 9" key="1">
    <citation type="submission" date="2018-08" db="EMBL/GenBank/DDBJ databases">
        <title>A genome reference for cultivated species of the human gut microbiota.</title>
        <authorList>
            <person name="Zou Y."/>
            <person name="Xue W."/>
            <person name="Luo G."/>
        </authorList>
    </citation>
    <scope>NUCLEOTIDE SEQUENCE [LARGE SCALE GENOMIC DNA]</scope>
    <source>
        <strain evidence="8 9">AF24-29</strain>
    </source>
</reference>
<dbReference type="Proteomes" id="UP000284178">
    <property type="component" value="Unassembled WGS sequence"/>
</dbReference>
<dbReference type="InterPro" id="IPR041931">
    <property type="entry name" value="DNA_pol3_alpha_thumb_dom"/>
</dbReference>
<dbReference type="GeneID" id="83013843"/>
<proteinExistence type="predicted"/>
<protein>
    <recommendedName>
        <fullName evidence="1">DNA-directed DNA polymerase</fullName>
        <ecNumber evidence="1">2.7.7.7</ecNumber>
    </recommendedName>
</protein>
<dbReference type="Gene3D" id="1.10.10.1600">
    <property type="entry name" value="Bacterial DNA polymerase III alpha subunit, thumb domain"/>
    <property type="match status" value="1"/>
</dbReference>
<dbReference type="InterPro" id="IPR029460">
    <property type="entry name" value="DNAPol_HHH"/>
</dbReference>
<dbReference type="Pfam" id="PF02811">
    <property type="entry name" value="PHP"/>
    <property type="match status" value="1"/>
</dbReference>
<dbReference type="InterPro" id="IPR040982">
    <property type="entry name" value="DNA_pol3_finger"/>
</dbReference>
<gene>
    <name evidence="8" type="ORF">DWY25_00255</name>
</gene>
<dbReference type="InterPro" id="IPR016195">
    <property type="entry name" value="Pol/histidinol_Pase-like"/>
</dbReference>
<evidence type="ECO:0000313" key="9">
    <source>
        <dbReference type="Proteomes" id="UP000284178"/>
    </source>
</evidence>
<evidence type="ECO:0000256" key="2">
    <source>
        <dbReference type="ARBA" id="ARBA00022679"/>
    </source>
</evidence>
<dbReference type="Gene3D" id="3.20.20.140">
    <property type="entry name" value="Metal-dependent hydrolases"/>
    <property type="match status" value="1"/>
</dbReference>
<keyword evidence="5" id="KW-0239">DNA-directed DNA polymerase</keyword>
<dbReference type="InterPro" id="IPR004013">
    <property type="entry name" value="PHP_dom"/>
</dbReference>
<dbReference type="NCBIfam" id="TIGR00594">
    <property type="entry name" value="polc"/>
    <property type="match status" value="1"/>
</dbReference>
<keyword evidence="2 8" id="KW-0808">Transferase</keyword>
<keyword evidence="9" id="KW-1185">Reference proteome</keyword>
<evidence type="ECO:0000256" key="4">
    <source>
        <dbReference type="ARBA" id="ARBA00022705"/>
    </source>
</evidence>
<keyword evidence="3 8" id="KW-0548">Nucleotidyltransferase</keyword>